<accession>A0A4Q9BFR3</accession>
<keyword evidence="5" id="KW-0808">Transferase</keyword>
<keyword evidence="2" id="KW-0378">Hydrolase</keyword>
<gene>
    <name evidence="5" type="ORF">EWU20_00595</name>
</gene>
<dbReference type="InterPro" id="IPR052708">
    <property type="entry name" value="PxpC"/>
</dbReference>
<reference evidence="5 6" key="1">
    <citation type="submission" date="2019-02" db="EMBL/GenBank/DDBJ databases">
        <title>Genome of a new Bacteroidetes strain.</title>
        <authorList>
            <person name="Pitt A."/>
        </authorList>
    </citation>
    <scope>NUCLEOTIDE SEQUENCE [LARGE SCALE GENOMIC DNA]</scope>
    <source>
        <strain evidence="5 6">103A-SOEBACH</strain>
    </source>
</reference>
<evidence type="ECO:0000313" key="5">
    <source>
        <dbReference type="EMBL" id="TBH75102.1"/>
    </source>
</evidence>
<feature type="domain" description="Carboxyltransferase" evidence="4">
    <location>
        <begin position="22"/>
        <end position="267"/>
    </location>
</feature>
<dbReference type="InterPro" id="IPR003778">
    <property type="entry name" value="CT_A_B"/>
</dbReference>
<evidence type="ECO:0000313" key="6">
    <source>
        <dbReference type="Proteomes" id="UP000293583"/>
    </source>
</evidence>
<evidence type="ECO:0000256" key="2">
    <source>
        <dbReference type="ARBA" id="ARBA00022801"/>
    </source>
</evidence>
<comment type="caution">
    <text evidence="5">The sequence shown here is derived from an EMBL/GenBank/DDBJ whole genome shotgun (WGS) entry which is preliminary data.</text>
</comment>
<organism evidence="5 6">
    <name type="scientific">Aquirufa antheringensis</name>
    <dbReference type="NCBI Taxonomy" id="2516559"/>
    <lineage>
        <taxon>Bacteria</taxon>
        <taxon>Pseudomonadati</taxon>
        <taxon>Bacteroidota</taxon>
        <taxon>Cytophagia</taxon>
        <taxon>Cytophagales</taxon>
        <taxon>Flectobacillaceae</taxon>
        <taxon>Aquirufa</taxon>
    </lineage>
</organism>
<dbReference type="GO" id="GO:0005524">
    <property type="term" value="F:ATP binding"/>
    <property type="evidence" value="ECO:0007669"/>
    <property type="project" value="UniProtKB-KW"/>
</dbReference>
<dbReference type="GO" id="GO:0016740">
    <property type="term" value="F:transferase activity"/>
    <property type="evidence" value="ECO:0007669"/>
    <property type="project" value="UniProtKB-KW"/>
</dbReference>
<dbReference type="AlphaFoldDB" id="A0A4Q9BFR3"/>
<keyword evidence="1" id="KW-0547">Nucleotide-binding</keyword>
<protein>
    <submittedName>
        <fullName evidence="5">Biotin-dependent carboxyltransferase</fullName>
    </submittedName>
</protein>
<dbReference type="RefSeq" id="WP_130922304.1">
    <property type="nucleotide sequence ID" value="NZ_JAANOM010000002.1"/>
</dbReference>
<dbReference type="Proteomes" id="UP000293583">
    <property type="component" value="Unassembled WGS sequence"/>
</dbReference>
<sequence>MKLIKKGLLDTWQGLPIYGLQHEGIPPGGAMDTFSLQIANALVGNDVYDKVLEMHFPAGVYQFETSTLLAICGADFRACVDNVEVPLNQPIKVPPGAIFSCKKPVSGQRVYVATRTLHDEQVSRVKILPWSMNPENVFTDEPIRILCGREWDQIKACSQQCFLSRPFGISPTSNRMGYQLIQEPLKILPSQNLISSAVTAGTIQLLPSGQIVVLMAGHQTTGGYPRLAHVISADLPRLAQKGPGDSLRFTLTDSMTAEYEWILVQNYLQQVRNVCTLKLSQHRFDHH</sequence>
<dbReference type="SMART" id="SM00797">
    <property type="entry name" value="AHS2"/>
    <property type="match status" value="1"/>
</dbReference>
<keyword evidence="3" id="KW-0067">ATP-binding</keyword>
<dbReference type="EMBL" id="SEWY01000001">
    <property type="protein sequence ID" value="TBH75102.1"/>
    <property type="molecule type" value="Genomic_DNA"/>
</dbReference>
<keyword evidence="6" id="KW-1185">Reference proteome</keyword>
<dbReference type="Gene3D" id="2.40.100.10">
    <property type="entry name" value="Cyclophilin-like"/>
    <property type="match status" value="1"/>
</dbReference>
<dbReference type="GO" id="GO:0016787">
    <property type="term" value="F:hydrolase activity"/>
    <property type="evidence" value="ECO:0007669"/>
    <property type="project" value="UniProtKB-KW"/>
</dbReference>
<dbReference type="InterPro" id="IPR029000">
    <property type="entry name" value="Cyclophilin-like_dom_sf"/>
</dbReference>
<dbReference type="PANTHER" id="PTHR43309">
    <property type="entry name" value="5-OXOPROLINASE SUBUNIT C"/>
    <property type="match status" value="1"/>
</dbReference>
<name>A0A4Q9BFR3_9BACT</name>
<evidence type="ECO:0000256" key="1">
    <source>
        <dbReference type="ARBA" id="ARBA00022741"/>
    </source>
</evidence>
<proteinExistence type="predicted"/>
<evidence type="ECO:0000256" key="3">
    <source>
        <dbReference type="ARBA" id="ARBA00022840"/>
    </source>
</evidence>
<evidence type="ECO:0000259" key="4">
    <source>
        <dbReference type="SMART" id="SM00797"/>
    </source>
</evidence>
<dbReference type="OrthoDB" id="9782422at2"/>
<dbReference type="Pfam" id="PF02626">
    <property type="entry name" value="CT_A_B"/>
    <property type="match status" value="2"/>
</dbReference>
<dbReference type="PANTHER" id="PTHR43309:SF3">
    <property type="entry name" value="5-OXOPROLINASE SUBUNIT C"/>
    <property type="match status" value="1"/>
</dbReference>